<feature type="transmembrane region" description="Helical" evidence="8">
    <location>
        <begin position="296"/>
        <end position="314"/>
    </location>
</feature>
<dbReference type="PANTHER" id="PTHR13929:SF0">
    <property type="entry name" value="UBIA PRENYLTRANSFERASE DOMAIN-CONTAINING PROTEIN 1"/>
    <property type="match status" value="1"/>
</dbReference>
<organism evidence="10 11">
    <name type="scientific">Aquisalibacillus elongatus</name>
    <dbReference type="NCBI Taxonomy" id="485577"/>
    <lineage>
        <taxon>Bacteria</taxon>
        <taxon>Bacillati</taxon>
        <taxon>Bacillota</taxon>
        <taxon>Bacilli</taxon>
        <taxon>Bacillales</taxon>
        <taxon>Bacillaceae</taxon>
        <taxon>Aquisalibacillus</taxon>
    </lineage>
</organism>
<keyword evidence="6 8" id="KW-1133">Transmembrane helix</keyword>
<feature type="transmembrane region" description="Helical" evidence="8">
    <location>
        <begin position="190"/>
        <end position="207"/>
    </location>
</feature>
<keyword evidence="2 8" id="KW-0474">Menaquinone biosynthesis</keyword>
<dbReference type="FunFam" id="1.10.357.140:FF:000007">
    <property type="entry name" value="1,4-dihydroxy-2-naphthoate octaprenyltransferase"/>
    <property type="match status" value="1"/>
</dbReference>
<comment type="subcellular location">
    <subcellularLocation>
        <location evidence="8">Cell membrane</location>
        <topology evidence="8">Multi-pass membrane protein</topology>
    </subcellularLocation>
    <subcellularLocation>
        <location evidence="1">Membrane</location>
        <topology evidence="1">Multi-pass membrane protein</topology>
    </subcellularLocation>
</comment>
<dbReference type="NCBIfam" id="NF004749">
    <property type="entry name" value="PRK06080.1-1"/>
    <property type="match status" value="1"/>
</dbReference>
<evidence type="ECO:0000256" key="3">
    <source>
        <dbReference type="ARBA" id="ARBA00022475"/>
    </source>
</evidence>
<proteinExistence type="inferred from homology"/>
<dbReference type="InterPro" id="IPR026046">
    <property type="entry name" value="UBIAD1"/>
</dbReference>
<evidence type="ECO:0000256" key="9">
    <source>
        <dbReference type="NCBIfam" id="TIGR00751"/>
    </source>
</evidence>
<evidence type="ECO:0000313" key="10">
    <source>
        <dbReference type="EMBL" id="RPF50285.1"/>
    </source>
</evidence>
<evidence type="ECO:0000256" key="7">
    <source>
        <dbReference type="ARBA" id="ARBA00023136"/>
    </source>
</evidence>
<comment type="catalytic activity">
    <reaction evidence="8">
        <text>an all-trans-polyprenyl diphosphate + 1,4-dihydroxy-2-naphthoate + H(+) = a 2-demethylmenaquinol + CO2 + diphosphate</text>
        <dbReference type="Rhea" id="RHEA:26478"/>
        <dbReference type="Rhea" id="RHEA-COMP:9563"/>
        <dbReference type="Rhea" id="RHEA-COMP:9564"/>
        <dbReference type="ChEBI" id="CHEBI:11173"/>
        <dbReference type="ChEBI" id="CHEBI:15378"/>
        <dbReference type="ChEBI" id="CHEBI:16526"/>
        <dbReference type="ChEBI" id="CHEBI:33019"/>
        <dbReference type="ChEBI" id="CHEBI:55437"/>
        <dbReference type="ChEBI" id="CHEBI:58914"/>
        <dbReference type="EC" id="2.5.1.74"/>
    </reaction>
</comment>
<dbReference type="AlphaFoldDB" id="A0A3N5BWN2"/>
<protein>
    <recommendedName>
        <fullName evidence="8 9">1,4-dihydroxy-2-naphthoate octaprenyltransferase</fullName>
        <shortName evidence="8">DHNA-octaprenyltransferase</shortName>
        <ecNumber evidence="8 9">2.5.1.74</ecNumber>
    </recommendedName>
</protein>
<evidence type="ECO:0000256" key="1">
    <source>
        <dbReference type="ARBA" id="ARBA00004141"/>
    </source>
</evidence>
<dbReference type="UniPathway" id="UPA00079">
    <property type="reaction ID" value="UER00168"/>
</dbReference>
<dbReference type="GO" id="GO:0042371">
    <property type="term" value="P:vitamin K biosynthetic process"/>
    <property type="evidence" value="ECO:0007669"/>
    <property type="project" value="TreeGrafter"/>
</dbReference>
<dbReference type="NCBIfam" id="TIGR00751">
    <property type="entry name" value="menA"/>
    <property type="match status" value="1"/>
</dbReference>
<evidence type="ECO:0000256" key="8">
    <source>
        <dbReference type="HAMAP-Rule" id="MF_01937"/>
    </source>
</evidence>
<feature type="transmembrane region" description="Helical" evidence="8">
    <location>
        <begin position="31"/>
        <end position="49"/>
    </location>
</feature>
<keyword evidence="11" id="KW-1185">Reference proteome</keyword>
<dbReference type="GO" id="GO:0009234">
    <property type="term" value="P:menaquinone biosynthetic process"/>
    <property type="evidence" value="ECO:0007669"/>
    <property type="project" value="UniProtKB-UniRule"/>
</dbReference>
<dbReference type="InterPro" id="IPR004657">
    <property type="entry name" value="MenA"/>
</dbReference>
<evidence type="ECO:0000256" key="4">
    <source>
        <dbReference type="ARBA" id="ARBA00022679"/>
    </source>
</evidence>
<dbReference type="Proteomes" id="UP000276443">
    <property type="component" value="Unassembled WGS sequence"/>
</dbReference>
<evidence type="ECO:0000256" key="2">
    <source>
        <dbReference type="ARBA" id="ARBA00022428"/>
    </source>
</evidence>
<reference evidence="10 11" key="1">
    <citation type="submission" date="2018-11" db="EMBL/GenBank/DDBJ databases">
        <title>Genomic Encyclopedia of Type Strains, Phase IV (KMG-IV): sequencing the most valuable type-strain genomes for metagenomic binning, comparative biology and taxonomic classification.</title>
        <authorList>
            <person name="Goeker M."/>
        </authorList>
    </citation>
    <scope>NUCLEOTIDE SEQUENCE [LARGE SCALE GENOMIC DNA]</scope>
    <source>
        <strain evidence="10 11">DSM 18090</strain>
    </source>
</reference>
<dbReference type="Pfam" id="PF01040">
    <property type="entry name" value="UbiA"/>
    <property type="match status" value="1"/>
</dbReference>
<dbReference type="PIRSF" id="PIRSF005355">
    <property type="entry name" value="UBIAD1"/>
    <property type="match status" value="1"/>
</dbReference>
<keyword evidence="3 8" id="KW-1003">Cell membrane</keyword>
<name>A0A3N5BWN2_9BACI</name>
<dbReference type="InterPro" id="IPR000537">
    <property type="entry name" value="UbiA_prenyltransferase"/>
</dbReference>
<feature type="transmembrane region" description="Helical" evidence="8">
    <location>
        <begin position="130"/>
        <end position="146"/>
    </location>
</feature>
<comment type="similarity">
    <text evidence="8">Belongs to the MenA family. Type 1 subfamily.</text>
</comment>
<dbReference type="OrthoDB" id="9767568at2"/>
<feature type="transmembrane region" description="Helical" evidence="8">
    <location>
        <begin position="158"/>
        <end position="178"/>
    </location>
</feature>
<dbReference type="RefSeq" id="WP_124223427.1">
    <property type="nucleotide sequence ID" value="NZ_RKRF01000013.1"/>
</dbReference>
<comment type="caution">
    <text evidence="10">The sequence shown here is derived from an EMBL/GenBank/DDBJ whole genome shotgun (WGS) entry which is preliminary data.</text>
</comment>
<dbReference type="GO" id="GO:0005886">
    <property type="term" value="C:plasma membrane"/>
    <property type="evidence" value="ECO:0007669"/>
    <property type="project" value="UniProtKB-SubCell"/>
</dbReference>
<dbReference type="GO" id="GO:0046428">
    <property type="term" value="F:1,4-dihydroxy-2-naphthoate polyprenyltransferase activity"/>
    <property type="evidence" value="ECO:0007669"/>
    <property type="project" value="UniProtKB-UniRule"/>
</dbReference>
<dbReference type="CDD" id="cd13962">
    <property type="entry name" value="PT_UbiA_UBIAD1"/>
    <property type="match status" value="1"/>
</dbReference>
<evidence type="ECO:0000256" key="5">
    <source>
        <dbReference type="ARBA" id="ARBA00022692"/>
    </source>
</evidence>
<accession>A0A3N5BWN2</accession>
<comment type="pathway">
    <text evidence="8">Quinol/quinone metabolism; menaquinone biosynthesis; menaquinol from 1,4-dihydroxy-2-naphthoate: step 1/2.</text>
</comment>
<sequence length="318" mass="34968">MTKLSNEQTTKDVLGKKSGFQIWWRMLRPHTLTASFIPVFVGTVMASIYTSIHAGLFLAMLTASILIQAATNMFNEYYDFVKGLDTEESVGIGGTIVRDGIAPEKVRNLAFIFYGIAVVLGFYICIQTTFWIAVIGIISMLFGYLYTGGPYPIAYSPFGELFSGFFMGTIIIGISYYIQIEVITGEALLLSLPIAVLIGAIMLSNNIRDLEGDKENGRKTLAILVGRNNAIGVLAGFFLAAYGLTIAFMIMGIMPIWGLITLLSAKKAFNAIQVFKNNHTPLEMMPAMKFTAQTNTIFGFLYGIAFLLNHLYALQTLS</sequence>
<keyword evidence="5 8" id="KW-0812">Transmembrane</keyword>
<dbReference type="Gene3D" id="1.20.120.1780">
    <property type="entry name" value="UbiA prenyltransferase"/>
    <property type="match status" value="1"/>
</dbReference>
<dbReference type="HAMAP" id="MF_01937">
    <property type="entry name" value="MenA_1"/>
    <property type="match status" value="1"/>
</dbReference>
<feature type="transmembrane region" description="Helical" evidence="8">
    <location>
        <begin position="106"/>
        <end position="124"/>
    </location>
</feature>
<evidence type="ECO:0000256" key="6">
    <source>
        <dbReference type="ARBA" id="ARBA00022989"/>
    </source>
</evidence>
<feature type="transmembrane region" description="Helical" evidence="8">
    <location>
        <begin position="228"/>
        <end position="250"/>
    </location>
</feature>
<evidence type="ECO:0000313" key="11">
    <source>
        <dbReference type="Proteomes" id="UP000276443"/>
    </source>
</evidence>
<comment type="function">
    <text evidence="8">Conversion of 1,4-dihydroxy-2-naphthoate (DHNA) to demethylmenaquinone (DMK).</text>
</comment>
<keyword evidence="4 8" id="KW-0808">Transferase</keyword>
<gene>
    <name evidence="8" type="primary">menA</name>
    <name evidence="10" type="ORF">EDC24_2720</name>
</gene>
<dbReference type="EMBL" id="RKRF01000013">
    <property type="protein sequence ID" value="RPF50285.1"/>
    <property type="molecule type" value="Genomic_DNA"/>
</dbReference>
<dbReference type="PANTHER" id="PTHR13929">
    <property type="entry name" value="1,4-DIHYDROXY-2-NAPHTHOATE OCTAPRENYLTRANSFERASE"/>
    <property type="match status" value="1"/>
</dbReference>
<dbReference type="EC" id="2.5.1.74" evidence="8 9"/>
<keyword evidence="7 8" id="KW-0472">Membrane</keyword>